<protein>
    <recommendedName>
        <fullName evidence="2">DUF3298 domain-containing protein</fullName>
    </recommendedName>
</protein>
<keyword evidence="1" id="KW-0812">Transmembrane</keyword>
<dbReference type="AlphaFoldDB" id="A0A0V8GF14"/>
<reference evidence="3 4" key="1">
    <citation type="journal article" date="2015" name="Int. J. Syst. Evol. Microbiol.">
        <title>Exiguobacterium enclense sp. nov., isolated from sediment.</title>
        <authorList>
            <person name="Dastager S.G."/>
            <person name="Mawlankar R."/>
            <person name="Sonalkar V.V."/>
            <person name="Thorat M.N."/>
            <person name="Mual P."/>
            <person name="Verma A."/>
            <person name="Krishnamurthi S."/>
            <person name="Tang S.K."/>
            <person name="Li W.J."/>
        </authorList>
    </citation>
    <scope>NUCLEOTIDE SEQUENCE [LARGE SCALE GENOMIC DNA]</scope>
    <source>
        <strain evidence="3 4">NIO-1109</strain>
    </source>
</reference>
<dbReference type="Gene3D" id="3.90.640.20">
    <property type="entry name" value="Heat-shock cognate protein, ATPase"/>
    <property type="match status" value="1"/>
</dbReference>
<comment type="caution">
    <text evidence="3">The sequence shown here is derived from an EMBL/GenBank/DDBJ whole genome shotgun (WGS) entry which is preliminary data.</text>
</comment>
<dbReference type="InterPro" id="IPR037126">
    <property type="entry name" value="PdaC/RsiV-like_sf"/>
</dbReference>
<evidence type="ECO:0000313" key="3">
    <source>
        <dbReference type="EMBL" id="KSU48845.1"/>
    </source>
</evidence>
<organism evidence="3 4">
    <name type="scientific">Exiguobacterium indicum</name>
    <dbReference type="NCBI Taxonomy" id="296995"/>
    <lineage>
        <taxon>Bacteria</taxon>
        <taxon>Bacillati</taxon>
        <taxon>Bacillota</taxon>
        <taxon>Bacilli</taxon>
        <taxon>Bacillales</taxon>
        <taxon>Bacillales Family XII. Incertae Sedis</taxon>
        <taxon>Exiguobacterium</taxon>
    </lineage>
</organism>
<evidence type="ECO:0000259" key="2">
    <source>
        <dbReference type="Pfam" id="PF11738"/>
    </source>
</evidence>
<name>A0A0V8GF14_9BACL</name>
<feature type="transmembrane region" description="Helical" evidence="1">
    <location>
        <begin position="40"/>
        <end position="59"/>
    </location>
</feature>
<dbReference type="Pfam" id="PF11738">
    <property type="entry name" value="DUF3298"/>
    <property type="match status" value="1"/>
</dbReference>
<evidence type="ECO:0000256" key="1">
    <source>
        <dbReference type="SAM" id="Phobius"/>
    </source>
</evidence>
<sequence length="284" mass="32041">MSNKLDDLKQAYQQPPVPKELDEMIAQVERRTRPSRAKRSVLITAAAITLFVGGLNSNASFADAMAKVPVFGQLTEIVTIDWKETKTQQSADIKAPQVTLPDKALEQQLNEKYVAEGQALYEKFEQETNGQEGAFAVDSRYDVKTDTEDLLSIGRTVTETRASASESVQYDTIDKKQQLILTLPSLFKDDGYITTISDYLKEEMRRQMKTDEGKVYFVEGTPDVPEDEQFKQISAKQNFYITADHKLVLSFDEYSIAPGYMGIVEFKIPTSILKGELVSPHYIR</sequence>
<gene>
    <name evidence="3" type="ORF">AS033_10990</name>
</gene>
<dbReference type="EMBL" id="LNQL01000003">
    <property type="protein sequence ID" value="KSU48845.1"/>
    <property type="molecule type" value="Genomic_DNA"/>
</dbReference>
<proteinExistence type="predicted"/>
<dbReference type="RefSeq" id="WP_058265532.1">
    <property type="nucleotide sequence ID" value="NZ_FMYN01000003.1"/>
</dbReference>
<dbReference type="OrthoDB" id="4990at2"/>
<evidence type="ECO:0000313" key="4">
    <source>
        <dbReference type="Proteomes" id="UP000053797"/>
    </source>
</evidence>
<keyword evidence="1" id="KW-0472">Membrane</keyword>
<dbReference type="InterPro" id="IPR021729">
    <property type="entry name" value="DUF3298"/>
</dbReference>
<dbReference type="Proteomes" id="UP000053797">
    <property type="component" value="Unassembled WGS sequence"/>
</dbReference>
<accession>A0A0V8GF14</accession>
<dbReference type="Gene3D" id="3.30.565.40">
    <property type="entry name" value="Fervidobacterium nodosum Rt17-B1 like"/>
    <property type="match status" value="1"/>
</dbReference>
<keyword evidence="1" id="KW-1133">Transmembrane helix</keyword>
<feature type="domain" description="DUF3298" evidence="2">
    <location>
        <begin position="186"/>
        <end position="271"/>
    </location>
</feature>